<feature type="region of interest" description="Disordered" evidence="1">
    <location>
        <begin position="62"/>
        <end position="136"/>
    </location>
</feature>
<dbReference type="InterPro" id="IPR009349">
    <property type="entry name" value="TRIP4/RQT4_C2HC5_Znf"/>
</dbReference>
<organism evidence="2 3">
    <name type="scientific">Anopheles albimanus</name>
    <name type="common">New world malaria mosquito</name>
    <dbReference type="NCBI Taxonomy" id="7167"/>
    <lineage>
        <taxon>Eukaryota</taxon>
        <taxon>Metazoa</taxon>
        <taxon>Ecdysozoa</taxon>
        <taxon>Arthropoda</taxon>
        <taxon>Hexapoda</taxon>
        <taxon>Insecta</taxon>
        <taxon>Pterygota</taxon>
        <taxon>Neoptera</taxon>
        <taxon>Endopterygota</taxon>
        <taxon>Diptera</taxon>
        <taxon>Nematocera</taxon>
        <taxon>Culicoidea</taxon>
        <taxon>Culicidae</taxon>
        <taxon>Anophelinae</taxon>
        <taxon>Anopheles</taxon>
    </lineage>
</organism>
<accession>A0A182FEA0</accession>
<evidence type="ECO:0000256" key="1">
    <source>
        <dbReference type="SAM" id="MobiDB-lite"/>
    </source>
</evidence>
<protein>
    <submittedName>
        <fullName evidence="2">Uncharacterized protein</fullName>
    </submittedName>
</protein>
<dbReference type="KEGG" id="aali:118465175"/>
<dbReference type="STRING" id="7167.A0A182FEA0"/>
<name>A0A182FEA0_ANOAL</name>
<dbReference type="SUPFAM" id="SSF88697">
    <property type="entry name" value="PUA domain-like"/>
    <property type="match status" value="1"/>
</dbReference>
<dbReference type="InterPro" id="IPR056993">
    <property type="entry name" value="TRIP4_3rd_dom"/>
</dbReference>
<proteinExistence type="predicted"/>
<dbReference type="Pfam" id="PF04266">
    <property type="entry name" value="ASCH"/>
    <property type="match status" value="1"/>
</dbReference>
<dbReference type="GO" id="GO:0005634">
    <property type="term" value="C:nucleus"/>
    <property type="evidence" value="ECO:0007669"/>
    <property type="project" value="InterPro"/>
</dbReference>
<dbReference type="GeneID" id="118465175"/>
<dbReference type="InterPro" id="IPR007374">
    <property type="entry name" value="ASCH_domain"/>
</dbReference>
<dbReference type="InterPro" id="IPR056994">
    <property type="entry name" value="TRI4_N"/>
</dbReference>
<dbReference type="Proteomes" id="UP000069272">
    <property type="component" value="Chromosome 3L"/>
</dbReference>
<dbReference type="Pfam" id="PF23134">
    <property type="entry name" value="TRIP4_3rd"/>
    <property type="match status" value="1"/>
</dbReference>
<dbReference type="SMART" id="SM01022">
    <property type="entry name" value="ASCH"/>
    <property type="match status" value="1"/>
</dbReference>
<dbReference type="InterPro" id="IPR039128">
    <property type="entry name" value="TRIP4-like"/>
</dbReference>
<dbReference type="VEuPathDB" id="VectorBase:AALB004841"/>
<dbReference type="Pfam" id="PF23135">
    <property type="entry name" value="TRI4_N"/>
    <property type="match status" value="1"/>
</dbReference>
<dbReference type="VEuPathDB" id="VectorBase:AALB20_034596"/>
<reference evidence="2" key="2">
    <citation type="submission" date="2022-08" db="UniProtKB">
        <authorList>
            <consortium name="EnsemblMetazoa"/>
        </authorList>
    </citation>
    <scope>IDENTIFICATION</scope>
    <source>
        <strain evidence="2">STECLA/ALBI9_A</strain>
    </source>
</reference>
<dbReference type="EnsemblMetazoa" id="AALB004841-RA">
    <property type="protein sequence ID" value="AALB004841-PA"/>
    <property type="gene ID" value="AALB004841"/>
</dbReference>
<dbReference type="PANTHER" id="PTHR12963:SF4">
    <property type="entry name" value="ACTIVATING SIGNAL COINTEGRATOR 1"/>
    <property type="match status" value="1"/>
</dbReference>
<reference evidence="2 3" key="1">
    <citation type="journal article" date="2017" name="G3 (Bethesda)">
        <title>The Physical Genome Mapping of Anopheles albimanus Corrected Scaffold Misassemblies and Identified Interarm Rearrangements in Genus Anopheles.</title>
        <authorList>
            <person name="Artemov G.N."/>
            <person name="Peery A.N."/>
            <person name="Jiang X."/>
            <person name="Tu Z."/>
            <person name="Stegniy V.N."/>
            <person name="Sharakhova M.V."/>
            <person name="Sharakhov I.V."/>
        </authorList>
    </citation>
    <scope>NUCLEOTIDE SEQUENCE [LARGE SCALE GENOMIC DNA]</scope>
    <source>
        <strain evidence="2 3">ALBI9_A</strain>
    </source>
</reference>
<dbReference type="GO" id="GO:0072344">
    <property type="term" value="P:rescue of stalled ribosome"/>
    <property type="evidence" value="ECO:0007669"/>
    <property type="project" value="InterPro"/>
</dbReference>
<dbReference type="Pfam" id="PF06221">
    <property type="entry name" value="zf-C2HC5"/>
    <property type="match status" value="1"/>
</dbReference>
<sequence>MSLQGWIKEELSKCLCFEIPDAMISYICSIREGGEIDEYFRTLLDFNNPEHVRFLGDLKRRMGTRPGTQQTTKHPAAPTSGKQKKPSADPPQQKQQQQAKGKAGPTGPSSSGNSSGTAATQPDPKPVGGGSKKKPKFVSLYGENGELKNVVKLKGRHHCDCQAVKHKLINNCLHCGRIVCEQEGSGPCLFCGTLVCTAEEQQLIDAASRKGNMLKRTLMEQERPNGWAEALATRNRLLEYDRNSARRTAVIDDESDYFRTNSVWLNDAERSKLEKLEEELREQKHASRLSRKITIDFAGRQVIEEPALTGEVEDAILRSVDETLSGKPKTKPKSKGENYQEAEQQQTSSDQPILAEGTSTHPRLIGPAPLFVESGNCTAAQGFRPSNGYDGVYSRLQDKQFLEMSDLRHCLSMHQPWASLLVAGIKRHEGRTWYSSHRGRLWIASTAKPVSPEMVQELEDFYRRQYPDEKLDFPTQYPAGCLLGCVNVEDCLPQEEYRKQYPTGESDSPYVFICTDAQELPIRFPVKGDHKIYMLDSKIHQAAVKSLQRLAPIG</sequence>
<feature type="compositionally biased region" description="Low complexity" evidence="1">
    <location>
        <begin position="90"/>
        <end position="120"/>
    </location>
</feature>
<dbReference type="RefSeq" id="XP_035789030.1">
    <property type="nucleotide sequence ID" value="XM_035933137.1"/>
</dbReference>
<dbReference type="AlphaFoldDB" id="A0A182FEA0"/>
<evidence type="ECO:0000313" key="2">
    <source>
        <dbReference type="EnsemblMetazoa" id="AALB004841-PA"/>
    </source>
</evidence>
<dbReference type="GO" id="GO:0180022">
    <property type="term" value="C:RQC-trigger complex"/>
    <property type="evidence" value="ECO:0007669"/>
    <property type="project" value="InterPro"/>
</dbReference>
<evidence type="ECO:0000313" key="3">
    <source>
        <dbReference type="Proteomes" id="UP000069272"/>
    </source>
</evidence>
<dbReference type="FunFam" id="2.30.130.30:FF:000006">
    <property type="entry name" value="Putative_zinc_finger_motif_-_C2HC5-type /ASCH_domain_containing_protein_-_putative"/>
    <property type="match status" value="1"/>
</dbReference>
<dbReference type="PANTHER" id="PTHR12963">
    <property type="entry name" value="THYROID RECEPTOR INTERACTING PROTEIN RELATED"/>
    <property type="match status" value="1"/>
</dbReference>
<feature type="region of interest" description="Disordered" evidence="1">
    <location>
        <begin position="323"/>
        <end position="367"/>
    </location>
</feature>
<dbReference type="GO" id="GO:0008270">
    <property type="term" value="F:zinc ion binding"/>
    <property type="evidence" value="ECO:0007669"/>
    <property type="project" value="InterPro"/>
</dbReference>
<dbReference type="OrthoDB" id="338816at2759"/>
<feature type="compositionally biased region" description="Polar residues" evidence="1">
    <location>
        <begin position="341"/>
        <end position="361"/>
    </location>
</feature>
<keyword evidence="3" id="KW-1185">Reference proteome</keyword>
<dbReference type="InterPro" id="IPR015947">
    <property type="entry name" value="PUA-like_sf"/>
</dbReference>
<dbReference type="CDD" id="cd06554">
    <property type="entry name" value="ASCH_ASC-1_like"/>
    <property type="match status" value="1"/>
</dbReference>
<dbReference type="Gene3D" id="2.30.130.30">
    <property type="entry name" value="Hypothetical protein"/>
    <property type="match status" value="1"/>
</dbReference>